<accession>A0A916SPZ6</accession>
<reference evidence="1" key="1">
    <citation type="journal article" date="2014" name="Int. J. Syst. Evol. Microbiol.">
        <title>Complete genome sequence of Corynebacterium casei LMG S-19264T (=DSM 44701T), isolated from a smear-ripened cheese.</title>
        <authorList>
            <consortium name="US DOE Joint Genome Institute (JGI-PGF)"/>
            <person name="Walter F."/>
            <person name="Albersmeier A."/>
            <person name="Kalinowski J."/>
            <person name="Ruckert C."/>
        </authorList>
    </citation>
    <scope>NUCLEOTIDE SEQUENCE</scope>
    <source>
        <strain evidence="1">CGMCC 1.15082</strain>
    </source>
</reference>
<organism evidence="1 2">
    <name type="scientific">Brucella endophytica</name>
    <dbReference type="NCBI Taxonomy" id="1963359"/>
    <lineage>
        <taxon>Bacteria</taxon>
        <taxon>Pseudomonadati</taxon>
        <taxon>Pseudomonadota</taxon>
        <taxon>Alphaproteobacteria</taxon>
        <taxon>Hyphomicrobiales</taxon>
        <taxon>Brucellaceae</taxon>
        <taxon>Brucella/Ochrobactrum group</taxon>
        <taxon>Brucella</taxon>
    </lineage>
</organism>
<dbReference type="RefSeq" id="WP_188826305.1">
    <property type="nucleotide sequence ID" value="NZ_BMHH01000032.1"/>
</dbReference>
<reference evidence="1" key="2">
    <citation type="submission" date="2020-09" db="EMBL/GenBank/DDBJ databases">
        <authorList>
            <person name="Sun Q."/>
            <person name="Zhou Y."/>
        </authorList>
    </citation>
    <scope>NUCLEOTIDE SEQUENCE</scope>
    <source>
        <strain evidence="1">CGMCC 1.15082</strain>
    </source>
</reference>
<evidence type="ECO:0000313" key="1">
    <source>
        <dbReference type="EMBL" id="GGB11103.1"/>
    </source>
</evidence>
<dbReference type="Proteomes" id="UP000646478">
    <property type="component" value="Unassembled WGS sequence"/>
</dbReference>
<proteinExistence type="predicted"/>
<protein>
    <submittedName>
        <fullName evidence="1">Uncharacterized protein</fullName>
    </submittedName>
</protein>
<comment type="caution">
    <text evidence="1">The sequence shown here is derived from an EMBL/GenBank/DDBJ whole genome shotgun (WGS) entry which is preliminary data.</text>
</comment>
<keyword evidence="2" id="KW-1185">Reference proteome</keyword>
<name>A0A916SPZ6_9HYPH</name>
<dbReference type="EMBL" id="BMHH01000032">
    <property type="protein sequence ID" value="GGB11103.1"/>
    <property type="molecule type" value="Genomic_DNA"/>
</dbReference>
<evidence type="ECO:0000313" key="2">
    <source>
        <dbReference type="Proteomes" id="UP000646478"/>
    </source>
</evidence>
<dbReference type="AlphaFoldDB" id="A0A916SPZ6"/>
<gene>
    <name evidence="1" type="ORF">GCM10011491_43800</name>
</gene>
<sequence length="61" mass="7254">MNSPENRTRRTLFFGRTGTWALIEDIRRGGYTWKSDDYEIIRYDDIQRQLETGILDEPDDG</sequence>